<accession>A0ABS0M3K9</accession>
<organism evidence="2 3">
    <name type="scientific">Serratia surfactantfaciens</name>
    <dbReference type="NCBI Taxonomy" id="2741499"/>
    <lineage>
        <taxon>Bacteria</taxon>
        <taxon>Pseudomonadati</taxon>
        <taxon>Pseudomonadota</taxon>
        <taxon>Gammaproteobacteria</taxon>
        <taxon>Enterobacterales</taxon>
        <taxon>Yersiniaceae</taxon>
        <taxon>Serratia</taxon>
    </lineage>
</organism>
<keyword evidence="1" id="KW-0472">Membrane</keyword>
<dbReference type="Proteomes" id="UP000635335">
    <property type="component" value="Unassembled WGS sequence"/>
</dbReference>
<keyword evidence="3" id="KW-1185">Reference proteome</keyword>
<evidence type="ECO:0000256" key="1">
    <source>
        <dbReference type="SAM" id="Phobius"/>
    </source>
</evidence>
<reference evidence="2 3" key="1">
    <citation type="submission" date="2020-11" db="EMBL/GenBank/DDBJ databases">
        <title>Enhanced detection system for hospital associated transmission using whole genome sequencing surveillance.</title>
        <authorList>
            <person name="Harrison L.H."/>
            <person name="Van Tyne D."/>
            <person name="Marsh J.W."/>
            <person name="Griffith M.P."/>
            <person name="Snyder D.J."/>
            <person name="Cooper V.S."/>
            <person name="Mustapha M."/>
        </authorList>
    </citation>
    <scope>NUCLEOTIDE SEQUENCE [LARGE SCALE GENOMIC DNA]</scope>
    <source>
        <strain evidence="2 3">SER00227</strain>
    </source>
</reference>
<dbReference type="EMBL" id="JADUMB010000007">
    <property type="protein sequence ID" value="MBH1922160.1"/>
    <property type="molecule type" value="Genomic_DNA"/>
</dbReference>
<evidence type="ECO:0000313" key="3">
    <source>
        <dbReference type="Proteomes" id="UP000635335"/>
    </source>
</evidence>
<dbReference type="RefSeq" id="WP_025160405.1">
    <property type="nucleotide sequence ID" value="NZ_CP016948.1"/>
</dbReference>
<proteinExistence type="predicted"/>
<feature type="transmembrane region" description="Helical" evidence="1">
    <location>
        <begin position="6"/>
        <end position="25"/>
    </location>
</feature>
<dbReference type="InterPro" id="IPR019995">
    <property type="entry name" value="Cellulose_BcsF/YhjT"/>
</dbReference>
<gene>
    <name evidence="2" type="primary">bcsF</name>
    <name evidence="2" type="ORF">I5U16_18625</name>
</gene>
<evidence type="ECO:0000313" key="2">
    <source>
        <dbReference type="EMBL" id="MBH1922160.1"/>
    </source>
</evidence>
<dbReference type="NCBIfam" id="TIGR03493">
    <property type="entry name" value="cellullose_BcsF"/>
    <property type="match status" value="1"/>
</dbReference>
<name>A0ABS0M3K9_9GAMM</name>
<comment type="caution">
    <text evidence="2">The sequence shown here is derived from an EMBL/GenBank/DDBJ whole genome shotgun (WGS) entry which is preliminary data.</text>
</comment>
<protein>
    <submittedName>
        <fullName evidence="2">Cellulose biosynthesis protein BcsF</fullName>
    </submittedName>
</protein>
<keyword evidence="1" id="KW-0812">Transmembrane</keyword>
<sequence length="68" mass="8022">MLNLNDIVQLILLCALIFIPLGYAFHRRFPHLRQYWQNLLLSPRYLKSAGLWVRTGASSQIKRDKKQP</sequence>
<dbReference type="Pfam" id="PF11120">
    <property type="entry name" value="CBP_BcsF"/>
    <property type="match status" value="1"/>
</dbReference>
<keyword evidence="1" id="KW-1133">Transmembrane helix</keyword>